<dbReference type="STRING" id="1423774.FD31_GL000509"/>
<evidence type="ECO:0000313" key="2">
    <source>
        <dbReference type="EMBL" id="KRM16835.1"/>
    </source>
</evidence>
<organism evidence="2 3">
    <name type="scientific">Companilactobacillus nantensis DSM 16982</name>
    <dbReference type="NCBI Taxonomy" id="1423774"/>
    <lineage>
        <taxon>Bacteria</taxon>
        <taxon>Bacillati</taxon>
        <taxon>Bacillota</taxon>
        <taxon>Bacilli</taxon>
        <taxon>Lactobacillales</taxon>
        <taxon>Lactobacillaceae</taxon>
        <taxon>Companilactobacillus</taxon>
    </lineage>
</organism>
<dbReference type="RefSeq" id="WP_057892086.1">
    <property type="nucleotide sequence ID" value="NZ_AZFV01000013.1"/>
</dbReference>
<comment type="caution">
    <text evidence="2">The sequence shown here is derived from an EMBL/GenBank/DDBJ whole genome shotgun (WGS) entry which is preliminary data.</text>
</comment>
<dbReference type="Proteomes" id="UP000051302">
    <property type="component" value="Unassembled WGS sequence"/>
</dbReference>
<dbReference type="Gene3D" id="3.30.950.30">
    <property type="entry name" value="Schlafen, AAA domain"/>
    <property type="match status" value="1"/>
</dbReference>
<dbReference type="PATRIC" id="fig|1423774.3.peg.523"/>
<proteinExistence type="predicted"/>
<evidence type="ECO:0000313" key="3">
    <source>
        <dbReference type="Proteomes" id="UP000051302"/>
    </source>
</evidence>
<keyword evidence="3" id="KW-1185">Reference proteome</keyword>
<name>A0A0R1WP56_9LACO</name>
<accession>A0A0R1WP56</accession>
<dbReference type="InterPro" id="IPR038461">
    <property type="entry name" value="Schlafen_AlbA_2_dom_sf"/>
</dbReference>
<dbReference type="EMBL" id="AZFV01000013">
    <property type="protein sequence ID" value="KRM16835.1"/>
    <property type="molecule type" value="Genomic_DNA"/>
</dbReference>
<gene>
    <name evidence="2" type="ORF">FD31_GL000509</name>
</gene>
<sequence>MDYEKNLPHEDEHIEYKMSSNNFPKEAWKSISAFENTDGGILVLGIEELAKHEFSVSGVKD</sequence>
<dbReference type="InterPro" id="IPR007421">
    <property type="entry name" value="Schlafen_AlbA_2_dom"/>
</dbReference>
<feature type="domain" description="Schlafen AlbA-2" evidence="1">
    <location>
        <begin position="10"/>
        <end position="59"/>
    </location>
</feature>
<evidence type="ECO:0000259" key="1">
    <source>
        <dbReference type="Pfam" id="PF04326"/>
    </source>
</evidence>
<reference evidence="2 3" key="1">
    <citation type="journal article" date="2015" name="Genome Announc.">
        <title>Expanding the biotechnology potential of lactobacilli through comparative genomics of 213 strains and associated genera.</title>
        <authorList>
            <person name="Sun Z."/>
            <person name="Harris H.M."/>
            <person name="McCann A."/>
            <person name="Guo C."/>
            <person name="Argimon S."/>
            <person name="Zhang W."/>
            <person name="Yang X."/>
            <person name="Jeffery I.B."/>
            <person name="Cooney J.C."/>
            <person name="Kagawa T.F."/>
            <person name="Liu W."/>
            <person name="Song Y."/>
            <person name="Salvetti E."/>
            <person name="Wrobel A."/>
            <person name="Rasinkangas P."/>
            <person name="Parkhill J."/>
            <person name="Rea M.C."/>
            <person name="O'Sullivan O."/>
            <person name="Ritari J."/>
            <person name="Douillard F.P."/>
            <person name="Paul Ross R."/>
            <person name="Yang R."/>
            <person name="Briner A.E."/>
            <person name="Felis G.E."/>
            <person name="de Vos W.M."/>
            <person name="Barrangou R."/>
            <person name="Klaenhammer T.R."/>
            <person name="Caufield P.W."/>
            <person name="Cui Y."/>
            <person name="Zhang H."/>
            <person name="O'Toole P.W."/>
        </authorList>
    </citation>
    <scope>NUCLEOTIDE SEQUENCE [LARGE SCALE GENOMIC DNA]</scope>
    <source>
        <strain evidence="2 3">DSM 16982</strain>
    </source>
</reference>
<dbReference type="AlphaFoldDB" id="A0A0R1WP56"/>
<dbReference type="Pfam" id="PF04326">
    <property type="entry name" value="SLFN_AlbA_2"/>
    <property type="match status" value="1"/>
</dbReference>
<protein>
    <recommendedName>
        <fullName evidence="1">Schlafen AlbA-2 domain-containing protein</fullName>
    </recommendedName>
</protein>